<evidence type="ECO:0000313" key="2">
    <source>
        <dbReference type="Proteomes" id="UP000477311"/>
    </source>
</evidence>
<sequence>MNASCSGPVPVATASWYRLLFSFRWLWRLLIVVGMARGGPVWGQTVTEDGFNGYSSASDMVAAGWRLSALNPALVTTTFPAAGEGRALRLRANPVPGTAPAVGMWYRTNEYTDFYVALDLVDWPGTDKNQAVVLFGHLTDATTGTVHPNINPATAQGVICNYDTSQYGEGPTDRRQGQFQINVVNAGFNTRTLAVAEVTLEPGRSYRMTFRSKSNRYTAELYDYHDLTRPLVVLEAEDFSFYSGACGFLGFSRQGTEGTVDLTVDNYYCGPDHPHANEVPVMVHPVAGTPQVVARNPTNRFTHFHPAVEGIRFTVSTFSDTAIDVSATRLYLNGQDVSGALQPLPANASTVTLATAPGTLAPNRVYAARIEVQDVSGTRRSTNTFWFDTFQESLLEAPPFKTIECEDYNYESGRFQTDPVPPSGYTPDGTLVNGSGVGYYDLVGTPNVDYFDTRTSPEGGWNDYRTWDAVGTSSGNQDLSDLTHFLRDPLPAGLIRSKYTRLGLQEYVVARTEPGEWLNYTRMFVPTNYHVYLRVGSFGATEAELGRVTSDPTRPDQTVVSLGRFYISNHLMRIHQTYVPLMRDGQPAVVALAGQETLRLTMGGVPGQDARKVYLNYLLFVPVAALPEPVRLEVSREGSDVVLTWPEGPWRLEGTPALGTAPWTEIVEGIVQEGNLRRHRVSPTGARFYRLVAP</sequence>
<accession>A0A6M1RI02</accession>
<dbReference type="Gene3D" id="2.60.120.560">
    <property type="entry name" value="Exo-inulinase, domain 1"/>
    <property type="match status" value="1"/>
</dbReference>
<comment type="caution">
    <text evidence="1">The sequence shown here is derived from an EMBL/GenBank/DDBJ whole genome shotgun (WGS) entry which is preliminary data.</text>
</comment>
<reference evidence="1 2" key="1">
    <citation type="submission" date="2020-02" db="EMBL/GenBank/DDBJ databases">
        <title>Draft genome sequence of Limisphaera ngatamarikiensis NGM72.4T, a thermophilic Verrucomicrobia grouped in subdivision 3.</title>
        <authorList>
            <person name="Carere C.R."/>
            <person name="Steen J."/>
            <person name="Hugenholtz P."/>
            <person name="Stott M.B."/>
        </authorList>
    </citation>
    <scope>NUCLEOTIDE SEQUENCE [LARGE SCALE GENOMIC DNA]</scope>
    <source>
        <strain evidence="1 2">NGM72.4</strain>
    </source>
</reference>
<evidence type="ECO:0000313" key="1">
    <source>
        <dbReference type="EMBL" id="NGO39286.1"/>
    </source>
</evidence>
<gene>
    <name evidence="1" type="ORF">G4L39_07725</name>
</gene>
<keyword evidence="2" id="KW-1185">Reference proteome</keyword>
<name>A0A6M1RI02_9BACT</name>
<protein>
    <submittedName>
        <fullName evidence="1">Uncharacterized protein</fullName>
    </submittedName>
</protein>
<dbReference type="AlphaFoldDB" id="A0A6M1RI02"/>
<dbReference type="RefSeq" id="WP_165107220.1">
    <property type="nucleotide sequence ID" value="NZ_JAAKYA010000052.1"/>
</dbReference>
<dbReference type="Proteomes" id="UP000477311">
    <property type="component" value="Unassembled WGS sequence"/>
</dbReference>
<dbReference type="EMBL" id="JAAKYA010000052">
    <property type="protein sequence ID" value="NGO39286.1"/>
    <property type="molecule type" value="Genomic_DNA"/>
</dbReference>
<dbReference type="Gene3D" id="2.60.120.260">
    <property type="entry name" value="Galactose-binding domain-like"/>
    <property type="match status" value="1"/>
</dbReference>
<proteinExistence type="predicted"/>
<organism evidence="1 2">
    <name type="scientific">Limisphaera ngatamarikiensis</name>
    <dbReference type="NCBI Taxonomy" id="1324935"/>
    <lineage>
        <taxon>Bacteria</taxon>
        <taxon>Pseudomonadati</taxon>
        <taxon>Verrucomicrobiota</taxon>
        <taxon>Verrucomicrobiia</taxon>
        <taxon>Limisphaerales</taxon>
        <taxon>Limisphaeraceae</taxon>
        <taxon>Limisphaera</taxon>
    </lineage>
</organism>